<dbReference type="Gene3D" id="3.20.20.70">
    <property type="entry name" value="Aldolase class I"/>
    <property type="match status" value="1"/>
</dbReference>
<dbReference type="Pfam" id="PF13186">
    <property type="entry name" value="SPASM"/>
    <property type="match status" value="1"/>
</dbReference>
<gene>
    <name evidence="9" type="ORF">G3N55_11925</name>
</gene>
<dbReference type="SFLD" id="SFLDS00029">
    <property type="entry name" value="Radical_SAM"/>
    <property type="match status" value="1"/>
</dbReference>
<dbReference type="SFLD" id="SFLDG01067">
    <property type="entry name" value="SPASM/twitch_domain_containing"/>
    <property type="match status" value="1"/>
</dbReference>
<dbReference type="PROSITE" id="PS01305">
    <property type="entry name" value="MOAA_NIFB_PQQE"/>
    <property type="match status" value="1"/>
</dbReference>
<evidence type="ECO:0000256" key="7">
    <source>
        <dbReference type="ARBA" id="ARBA00023601"/>
    </source>
</evidence>
<dbReference type="PROSITE" id="PS51918">
    <property type="entry name" value="RADICAL_SAM"/>
    <property type="match status" value="1"/>
</dbReference>
<proteinExistence type="inferred from homology"/>
<comment type="cofactor">
    <cofactor evidence="1">
        <name>[4Fe-4S] cluster</name>
        <dbReference type="ChEBI" id="CHEBI:49883"/>
    </cofactor>
</comment>
<dbReference type="AlphaFoldDB" id="A0A6N9TTW6"/>
<dbReference type="PANTHER" id="PTHR43273:SF3">
    <property type="entry name" value="ANAEROBIC SULFATASE-MATURATING ENZYME HOMOLOG ASLB-RELATED"/>
    <property type="match status" value="1"/>
</dbReference>
<dbReference type="SFLD" id="SFLDG01384">
    <property type="entry name" value="thioether_bond_formation_requi"/>
    <property type="match status" value="1"/>
</dbReference>
<keyword evidence="3" id="KW-0949">S-adenosyl-L-methionine</keyword>
<keyword evidence="2" id="KW-0004">4Fe-4S</keyword>
<dbReference type="RefSeq" id="WP_163299875.1">
    <property type="nucleotide sequence ID" value="NZ_JAAGRR010000203.1"/>
</dbReference>
<dbReference type="InterPro" id="IPR000385">
    <property type="entry name" value="MoaA_NifB_PqqE_Fe-S-bd_CS"/>
</dbReference>
<dbReference type="CDD" id="cd21109">
    <property type="entry name" value="SPASM"/>
    <property type="match status" value="1"/>
</dbReference>
<dbReference type="CDD" id="cd01335">
    <property type="entry name" value="Radical_SAM"/>
    <property type="match status" value="1"/>
</dbReference>
<dbReference type="InterPro" id="IPR058240">
    <property type="entry name" value="rSAM_sf"/>
</dbReference>
<dbReference type="GO" id="GO:0016491">
    <property type="term" value="F:oxidoreductase activity"/>
    <property type="evidence" value="ECO:0007669"/>
    <property type="project" value="InterPro"/>
</dbReference>
<feature type="domain" description="Radical SAM core" evidence="8">
    <location>
        <begin position="66"/>
        <end position="280"/>
    </location>
</feature>
<keyword evidence="6" id="KW-0411">Iron-sulfur</keyword>
<dbReference type="GO" id="GO:0051539">
    <property type="term" value="F:4 iron, 4 sulfur cluster binding"/>
    <property type="evidence" value="ECO:0007669"/>
    <property type="project" value="UniProtKB-KW"/>
</dbReference>
<evidence type="ECO:0000256" key="2">
    <source>
        <dbReference type="ARBA" id="ARBA00022485"/>
    </source>
</evidence>
<dbReference type="PANTHER" id="PTHR43273">
    <property type="entry name" value="ANAEROBIC SULFATASE-MATURATING ENZYME HOMOLOG ASLB-RELATED"/>
    <property type="match status" value="1"/>
</dbReference>
<feature type="non-terminal residue" evidence="9">
    <location>
        <position position="1"/>
    </location>
</feature>
<sequence length="421" mass="46416">WVAYGTTSGVLRRVPSRHAEALHALCDPGQALAPAWDGPLRAPETREWLLELFGEVYRRRVVEQPLTSPVSVQLVLAEACNLRCTYCYGAYYERRPRRALMPPEVARRAVDFAVALGAKDIGLFGGEPLLNLPAIRAVLDHARAAGHDLAYGMTTNATLVTDDIAAMLAAHGVRVSVSIDGPPEVHDLTRPHPDGRGSFDDVLAGIRRLERHRCLDMLEMTYSRRHPPELKPILAYLAGFTGRLSCTCVEGRQSARFADDIVSGDRLRRYYAEMLDFFFETRARGEDIAIGGINELIEAVTAPTRIRRAYLCSGIMNRIAIGPDGTVYPCPETMQPAYAMGNVMEAPSPAAFEARRREVLDRLRKGNLARKWFANLTDVCAARLAPRRHGGWDLEDETAIGLALEDVLYRIAATGPGLTAA</sequence>
<dbReference type="Pfam" id="PF04055">
    <property type="entry name" value="Radical_SAM"/>
    <property type="match status" value="1"/>
</dbReference>
<evidence type="ECO:0000256" key="3">
    <source>
        <dbReference type="ARBA" id="ARBA00022691"/>
    </source>
</evidence>
<dbReference type="InterPro" id="IPR013785">
    <property type="entry name" value="Aldolase_TIM"/>
</dbReference>
<evidence type="ECO:0000256" key="1">
    <source>
        <dbReference type="ARBA" id="ARBA00001966"/>
    </source>
</evidence>
<evidence type="ECO:0000256" key="4">
    <source>
        <dbReference type="ARBA" id="ARBA00022723"/>
    </source>
</evidence>
<evidence type="ECO:0000256" key="5">
    <source>
        <dbReference type="ARBA" id="ARBA00023004"/>
    </source>
</evidence>
<dbReference type="EMBL" id="JAAGRR010000203">
    <property type="protein sequence ID" value="NDY43543.1"/>
    <property type="molecule type" value="Genomic_DNA"/>
</dbReference>
<dbReference type="Proteomes" id="UP000469346">
    <property type="component" value="Unassembled WGS sequence"/>
</dbReference>
<evidence type="ECO:0000313" key="9">
    <source>
        <dbReference type="EMBL" id="NDY43543.1"/>
    </source>
</evidence>
<protein>
    <submittedName>
        <fullName evidence="9">Radical SAM protein</fullName>
    </submittedName>
</protein>
<reference evidence="9 10" key="1">
    <citation type="submission" date="2020-02" db="EMBL/GenBank/DDBJ databases">
        <title>Comparative genomics of sulfur disproportionating microorganisms.</title>
        <authorList>
            <person name="Ward L.M."/>
            <person name="Bertran E."/>
            <person name="Johnston D.T."/>
        </authorList>
    </citation>
    <scope>NUCLEOTIDE SEQUENCE [LARGE SCALE GENOMIC DNA]</scope>
    <source>
        <strain evidence="9 10">DSM 100025</strain>
    </source>
</reference>
<dbReference type="GO" id="GO:0046872">
    <property type="term" value="F:metal ion binding"/>
    <property type="evidence" value="ECO:0007669"/>
    <property type="project" value="UniProtKB-KW"/>
</dbReference>
<dbReference type="InterPro" id="IPR023867">
    <property type="entry name" value="Sulphatase_maturase_rSAM"/>
</dbReference>
<evidence type="ECO:0000313" key="10">
    <source>
        <dbReference type="Proteomes" id="UP000469346"/>
    </source>
</evidence>
<dbReference type="InterPro" id="IPR023885">
    <property type="entry name" value="4Fe4S-binding_SPASM_dom"/>
</dbReference>
<comment type="caution">
    <text evidence="9">The sequence shown here is derived from an EMBL/GenBank/DDBJ whole genome shotgun (WGS) entry which is preliminary data.</text>
</comment>
<evidence type="ECO:0000259" key="8">
    <source>
        <dbReference type="PROSITE" id="PS51918"/>
    </source>
</evidence>
<keyword evidence="5" id="KW-0408">Iron</keyword>
<name>A0A6N9TTW6_DISTH</name>
<dbReference type="SUPFAM" id="SSF102114">
    <property type="entry name" value="Radical SAM enzymes"/>
    <property type="match status" value="1"/>
</dbReference>
<comment type="similarity">
    <text evidence="7">Belongs to the radical SAM superfamily. Anaerobic sulfatase-maturating enzyme family.</text>
</comment>
<organism evidence="9 10">
    <name type="scientific">Dissulfurirhabdus thermomarina</name>
    <dbReference type="NCBI Taxonomy" id="1765737"/>
    <lineage>
        <taxon>Bacteria</taxon>
        <taxon>Deltaproteobacteria</taxon>
        <taxon>Dissulfurirhabdaceae</taxon>
        <taxon>Dissulfurirhabdus</taxon>
    </lineage>
</organism>
<dbReference type="InterPro" id="IPR007197">
    <property type="entry name" value="rSAM"/>
</dbReference>
<accession>A0A6N9TTW6</accession>
<keyword evidence="4" id="KW-0479">Metal-binding</keyword>
<keyword evidence="10" id="KW-1185">Reference proteome</keyword>
<evidence type="ECO:0000256" key="6">
    <source>
        <dbReference type="ARBA" id="ARBA00023014"/>
    </source>
</evidence>
<dbReference type="SFLD" id="SFLDG01386">
    <property type="entry name" value="main_SPASM_domain-containing"/>
    <property type="match status" value="1"/>
</dbReference>